<accession>A0ABU4TFA3</accession>
<reference evidence="2 3" key="1">
    <citation type="submission" date="2023-11" db="EMBL/GenBank/DDBJ databases">
        <title>Lentzea sokolovensis, sp. nov., Lentzea kristufkii, sp. nov., and Lentzea miocenensis, sp. nov., rare actinobacteria from Sokolov Coal Basin, Miocene lacustrine sediment, Czech Republic.</title>
        <authorList>
            <person name="Lara A."/>
            <person name="Kotroba L."/>
            <person name="Nouioui I."/>
            <person name="Neumann-Schaal M."/>
            <person name="Mast Y."/>
            <person name="Chronakova A."/>
        </authorList>
    </citation>
    <scope>NUCLEOTIDE SEQUENCE [LARGE SCALE GENOMIC DNA]</scope>
    <source>
        <strain evidence="2 3">BCCO 10_0856</strain>
    </source>
</reference>
<dbReference type="Proteomes" id="UP001285521">
    <property type="component" value="Unassembled WGS sequence"/>
</dbReference>
<dbReference type="InterPro" id="IPR000073">
    <property type="entry name" value="AB_hydrolase_1"/>
</dbReference>
<dbReference type="InterPro" id="IPR029058">
    <property type="entry name" value="AB_hydrolase_fold"/>
</dbReference>
<comment type="caution">
    <text evidence="2">The sequence shown here is derived from an EMBL/GenBank/DDBJ whole genome shotgun (WGS) entry which is preliminary data.</text>
</comment>
<protein>
    <submittedName>
        <fullName evidence="2">Alpha/beta hydrolase</fullName>
    </submittedName>
</protein>
<keyword evidence="2" id="KW-0378">Hydrolase</keyword>
<sequence length="254" mass="28161">MRLIIPVSVVEFGGTGQGVLLLHGLMSRATAWWPVAQWLTPFGRVVGIDQRGHGRNPQRGPFRTEDFVADAAKAVEDLDLGPAVVIGHSMGGLHAWCLAATRPDLVRAIVVEDFAPDNRGKTIDEWKWFFDAWPVPFQSISHVTSFFGTPLFVEYFEEREDGWHLIASMDDLYEIAAEWGTRAYWDLIDQVKCPSLVIEAGKGGQLPGQMEEAARRSKGQYLYVPEAGHVVHASAPWVYRGAVEAFLSTSISPV</sequence>
<proteinExistence type="predicted"/>
<dbReference type="RefSeq" id="WP_319971870.1">
    <property type="nucleotide sequence ID" value="NZ_JAXAVW010000050.1"/>
</dbReference>
<evidence type="ECO:0000313" key="3">
    <source>
        <dbReference type="Proteomes" id="UP001285521"/>
    </source>
</evidence>
<evidence type="ECO:0000313" key="2">
    <source>
        <dbReference type="EMBL" id="MDX8036876.1"/>
    </source>
</evidence>
<dbReference type="GO" id="GO:0016787">
    <property type="term" value="F:hydrolase activity"/>
    <property type="evidence" value="ECO:0007669"/>
    <property type="project" value="UniProtKB-KW"/>
</dbReference>
<name>A0ABU4TFA3_9PSEU</name>
<evidence type="ECO:0000259" key="1">
    <source>
        <dbReference type="Pfam" id="PF00561"/>
    </source>
</evidence>
<organism evidence="2 3">
    <name type="scientific">Lentzea miocenica</name>
    <dbReference type="NCBI Taxonomy" id="3095431"/>
    <lineage>
        <taxon>Bacteria</taxon>
        <taxon>Bacillati</taxon>
        <taxon>Actinomycetota</taxon>
        <taxon>Actinomycetes</taxon>
        <taxon>Pseudonocardiales</taxon>
        <taxon>Pseudonocardiaceae</taxon>
        <taxon>Lentzea</taxon>
    </lineage>
</organism>
<dbReference type="InterPro" id="IPR050228">
    <property type="entry name" value="Carboxylesterase_BioH"/>
</dbReference>
<feature type="domain" description="AB hydrolase-1" evidence="1">
    <location>
        <begin position="19"/>
        <end position="114"/>
    </location>
</feature>
<gene>
    <name evidence="2" type="ORF">SK803_42340</name>
</gene>
<dbReference type="Gene3D" id="3.40.50.1820">
    <property type="entry name" value="alpha/beta hydrolase"/>
    <property type="match status" value="1"/>
</dbReference>
<dbReference type="PANTHER" id="PTHR43194:SF2">
    <property type="entry name" value="PEROXISOMAL MEMBRANE PROTEIN LPX1"/>
    <property type="match status" value="1"/>
</dbReference>
<keyword evidence="3" id="KW-1185">Reference proteome</keyword>
<dbReference type="EMBL" id="JAXAVW010000050">
    <property type="protein sequence ID" value="MDX8036876.1"/>
    <property type="molecule type" value="Genomic_DNA"/>
</dbReference>
<dbReference type="PANTHER" id="PTHR43194">
    <property type="entry name" value="HYDROLASE ALPHA/BETA FOLD FAMILY"/>
    <property type="match status" value="1"/>
</dbReference>
<dbReference type="SUPFAM" id="SSF53474">
    <property type="entry name" value="alpha/beta-Hydrolases"/>
    <property type="match status" value="1"/>
</dbReference>
<reference evidence="2 3" key="2">
    <citation type="submission" date="2023-11" db="EMBL/GenBank/DDBJ databases">
        <authorList>
            <person name="Lara A.C."/>
            <person name="Chronakova A."/>
        </authorList>
    </citation>
    <scope>NUCLEOTIDE SEQUENCE [LARGE SCALE GENOMIC DNA]</scope>
    <source>
        <strain evidence="2 3">BCCO 10_0856</strain>
    </source>
</reference>
<dbReference type="Pfam" id="PF00561">
    <property type="entry name" value="Abhydrolase_1"/>
    <property type="match status" value="1"/>
</dbReference>